<dbReference type="GO" id="GO:0008526">
    <property type="term" value="F:phosphatidylinositol transfer activity"/>
    <property type="evidence" value="ECO:0007669"/>
    <property type="project" value="TreeGrafter"/>
</dbReference>
<dbReference type="SUPFAM" id="SSF52087">
    <property type="entry name" value="CRAL/TRIO domain"/>
    <property type="match status" value="1"/>
</dbReference>
<dbReference type="PANTHER" id="PTHR45824">
    <property type="entry name" value="GH16843P"/>
    <property type="match status" value="1"/>
</dbReference>
<reference evidence="3" key="1">
    <citation type="submission" date="2022-06" db="EMBL/GenBank/DDBJ databases">
        <authorList>
            <consortium name="SYNGENTA / RWTH Aachen University"/>
        </authorList>
    </citation>
    <scope>NUCLEOTIDE SEQUENCE</scope>
</reference>
<comment type="caution">
    <text evidence="3">The sequence shown here is derived from an EMBL/GenBank/DDBJ whole genome shotgun (WGS) entry which is preliminary data.</text>
</comment>
<feature type="region of interest" description="Disordered" evidence="1">
    <location>
        <begin position="320"/>
        <end position="367"/>
    </location>
</feature>
<dbReference type="InterPro" id="IPR052578">
    <property type="entry name" value="PI_Transfer_CRAL-TRIO"/>
</dbReference>
<dbReference type="Proteomes" id="UP001153365">
    <property type="component" value="Unassembled WGS sequence"/>
</dbReference>
<dbReference type="SMART" id="SM00516">
    <property type="entry name" value="SEC14"/>
    <property type="match status" value="1"/>
</dbReference>
<dbReference type="EMBL" id="CALTRL010000143">
    <property type="protein sequence ID" value="CAH7666678.1"/>
    <property type="molecule type" value="Genomic_DNA"/>
</dbReference>
<dbReference type="AlphaFoldDB" id="A0AAV0AEZ0"/>
<dbReference type="InterPro" id="IPR011074">
    <property type="entry name" value="CRAL/TRIO_N_dom"/>
</dbReference>
<dbReference type="PROSITE" id="PS50191">
    <property type="entry name" value="CRAL_TRIO"/>
    <property type="match status" value="1"/>
</dbReference>
<evidence type="ECO:0000313" key="4">
    <source>
        <dbReference type="Proteomes" id="UP001153365"/>
    </source>
</evidence>
<dbReference type="SUPFAM" id="SSF46938">
    <property type="entry name" value="CRAL/TRIO N-terminal domain"/>
    <property type="match status" value="1"/>
</dbReference>
<dbReference type="Gene3D" id="3.40.525.10">
    <property type="entry name" value="CRAL-TRIO lipid binding domain"/>
    <property type="match status" value="1"/>
</dbReference>
<dbReference type="InterPro" id="IPR036273">
    <property type="entry name" value="CRAL/TRIO_N_dom_sf"/>
</dbReference>
<feature type="compositionally biased region" description="Low complexity" evidence="1">
    <location>
        <begin position="337"/>
        <end position="346"/>
    </location>
</feature>
<sequence length="367" mass="42325">MSIKSASIESVKDLLTKPRPDTIPNLNELKPTVLDLDQSKILSSLIDHFDSIDFKLPTTLKDYVSKDLKSFNVSLTDWEKCSNLNRESLLRCLRADKWDLEKTKLRIEETLVWRRDCGCDGVDISEDSDSIRTEAETGKMFVLGFDKLARPIVHMRPRFQNTNVSPKRLQFSFWLIDRAIDLMLPGVESMLLIIDLAGPQESPSVKQQRDFVRSLGAHYCERLGQALVLNMPSVFVWILKLVKPFIDPVTFAKAIFDKADPLKYAPQEQLDSTLGGTNGYDFDIETYWPALMEECNRMRRERLERWKKLNKKIGSSEWNFETEKDHNDGLDEKKTENNISNKINGNNEEEEVESQPTNTRSENDNDD</sequence>
<proteinExistence type="predicted"/>
<organism evidence="3 4">
    <name type="scientific">Phakopsora pachyrhizi</name>
    <name type="common">Asian soybean rust disease fungus</name>
    <dbReference type="NCBI Taxonomy" id="170000"/>
    <lineage>
        <taxon>Eukaryota</taxon>
        <taxon>Fungi</taxon>
        <taxon>Dikarya</taxon>
        <taxon>Basidiomycota</taxon>
        <taxon>Pucciniomycotina</taxon>
        <taxon>Pucciniomycetes</taxon>
        <taxon>Pucciniales</taxon>
        <taxon>Phakopsoraceae</taxon>
        <taxon>Phakopsora</taxon>
    </lineage>
</organism>
<evidence type="ECO:0000259" key="2">
    <source>
        <dbReference type="PROSITE" id="PS50191"/>
    </source>
</evidence>
<dbReference type="SMART" id="SM01100">
    <property type="entry name" value="CRAL_TRIO_N"/>
    <property type="match status" value="1"/>
</dbReference>
<dbReference type="Pfam" id="PF03765">
    <property type="entry name" value="CRAL_TRIO_N"/>
    <property type="match status" value="1"/>
</dbReference>
<dbReference type="PANTHER" id="PTHR45824:SF29">
    <property type="entry name" value="GH16843P"/>
    <property type="match status" value="1"/>
</dbReference>
<name>A0AAV0AEZ0_PHAPC</name>
<feature type="compositionally biased region" description="Basic and acidic residues" evidence="1">
    <location>
        <begin position="321"/>
        <end position="336"/>
    </location>
</feature>
<dbReference type="CDD" id="cd00170">
    <property type="entry name" value="SEC14"/>
    <property type="match status" value="1"/>
</dbReference>
<dbReference type="Pfam" id="PF00650">
    <property type="entry name" value="CRAL_TRIO"/>
    <property type="match status" value="1"/>
</dbReference>
<dbReference type="InterPro" id="IPR036865">
    <property type="entry name" value="CRAL-TRIO_dom_sf"/>
</dbReference>
<accession>A0AAV0AEZ0</accession>
<feature type="domain" description="CRAL-TRIO" evidence="2">
    <location>
        <begin position="130"/>
        <end position="282"/>
    </location>
</feature>
<keyword evidence="4" id="KW-1185">Reference proteome</keyword>
<dbReference type="InterPro" id="IPR001251">
    <property type="entry name" value="CRAL-TRIO_dom"/>
</dbReference>
<evidence type="ECO:0000256" key="1">
    <source>
        <dbReference type="SAM" id="MobiDB-lite"/>
    </source>
</evidence>
<evidence type="ECO:0000313" key="3">
    <source>
        <dbReference type="EMBL" id="CAH7666678.1"/>
    </source>
</evidence>
<protein>
    <submittedName>
        <fullName evidence="3">CRAL-TRIO domain-containing protein</fullName>
    </submittedName>
</protein>
<gene>
    <name evidence="3" type="ORF">PPACK8108_LOCUS1029</name>
</gene>